<name>A0ABT4EWJ2_9BACI</name>
<organism evidence="2 3">
    <name type="scientific">Lysinibacillus xylanilyticus</name>
    <dbReference type="NCBI Taxonomy" id="582475"/>
    <lineage>
        <taxon>Bacteria</taxon>
        <taxon>Bacillati</taxon>
        <taxon>Bacillota</taxon>
        <taxon>Bacilli</taxon>
        <taxon>Bacillales</taxon>
        <taxon>Bacillaceae</taxon>
        <taxon>Lysinibacillus</taxon>
    </lineage>
</organism>
<dbReference type="InterPro" id="IPR015797">
    <property type="entry name" value="NUDIX_hydrolase-like_dom_sf"/>
</dbReference>
<dbReference type="InterPro" id="IPR000086">
    <property type="entry name" value="NUDIX_hydrolase_dom"/>
</dbReference>
<dbReference type="SUPFAM" id="SSF55811">
    <property type="entry name" value="Nudix"/>
    <property type="match status" value="1"/>
</dbReference>
<sequence length="65" mass="7379">MGNYVKQIRELIGIRPLLVAGSTVVVFNEKREILLQQRSEINKWGFPGGAMEYEESLGETAIREL</sequence>
<dbReference type="Pfam" id="PF00293">
    <property type="entry name" value="NUDIX"/>
    <property type="match status" value="1"/>
</dbReference>
<comment type="caution">
    <text evidence="2">The sequence shown here is derived from an EMBL/GenBank/DDBJ whole genome shotgun (WGS) entry which is preliminary data.</text>
</comment>
<dbReference type="RefSeq" id="WP_268639910.1">
    <property type="nucleotide sequence ID" value="NZ_JAMDLZ010000074.1"/>
</dbReference>
<evidence type="ECO:0000259" key="1">
    <source>
        <dbReference type="PROSITE" id="PS51462"/>
    </source>
</evidence>
<accession>A0ABT4EWJ2</accession>
<gene>
    <name evidence="2" type="ORF">M5W82_24510</name>
</gene>
<protein>
    <submittedName>
        <fullName evidence="2">NUDIX domain-containing protein</fullName>
    </submittedName>
</protein>
<feature type="domain" description="Nudix hydrolase" evidence="1">
    <location>
        <begin position="17"/>
        <end position="65"/>
    </location>
</feature>
<keyword evidence="3" id="KW-1185">Reference proteome</keyword>
<dbReference type="EMBL" id="JAMDLZ010000074">
    <property type="protein sequence ID" value="MCY9550034.1"/>
    <property type="molecule type" value="Genomic_DNA"/>
</dbReference>
<evidence type="ECO:0000313" key="3">
    <source>
        <dbReference type="Proteomes" id="UP001527052"/>
    </source>
</evidence>
<proteinExistence type="predicted"/>
<dbReference type="PROSITE" id="PS51462">
    <property type="entry name" value="NUDIX"/>
    <property type="match status" value="1"/>
</dbReference>
<reference evidence="2 3" key="1">
    <citation type="submission" date="2022-05" db="EMBL/GenBank/DDBJ databases">
        <title>Genome Sequencing of Bee-Associated Microbes.</title>
        <authorList>
            <person name="Dunlap C."/>
        </authorList>
    </citation>
    <scope>NUCLEOTIDE SEQUENCE [LARGE SCALE GENOMIC DNA]</scope>
    <source>
        <strain evidence="2 3">NRRL BD-083</strain>
    </source>
</reference>
<dbReference type="Proteomes" id="UP001527052">
    <property type="component" value="Unassembled WGS sequence"/>
</dbReference>
<dbReference type="Gene3D" id="3.90.79.10">
    <property type="entry name" value="Nucleoside Triphosphate Pyrophosphohydrolase"/>
    <property type="match status" value="1"/>
</dbReference>
<evidence type="ECO:0000313" key="2">
    <source>
        <dbReference type="EMBL" id="MCY9550034.1"/>
    </source>
</evidence>